<dbReference type="Proteomes" id="UP000782241">
    <property type="component" value="Unassembled WGS sequence"/>
</dbReference>
<name>A0A9P7KP80_9HYPO</name>
<keyword evidence="1" id="KW-0812">Transmembrane</keyword>
<proteinExistence type="predicted"/>
<feature type="non-terminal residue" evidence="2">
    <location>
        <position position="1"/>
    </location>
</feature>
<dbReference type="EMBL" id="JAGPUO010000027">
    <property type="protein sequence ID" value="KAG5655680.1"/>
    <property type="molecule type" value="Genomic_DNA"/>
</dbReference>
<accession>A0A9P7KP80</accession>
<protein>
    <submittedName>
        <fullName evidence="2">Uncharacterized protein</fullName>
    </submittedName>
</protein>
<organism evidence="2 3">
    <name type="scientific">Fusarium avenaceum</name>
    <dbReference type="NCBI Taxonomy" id="40199"/>
    <lineage>
        <taxon>Eukaryota</taxon>
        <taxon>Fungi</taxon>
        <taxon>Dikarya</taxon>
        <taxon>Ascomycota</taxon>
        <taxon>Pezizomycotina</taxon>
        <taxon>Sordariomycetes</taxon>
        <taxon>Hypocreomycetidae</taxon>
        <taxon>Hypocreales</taxon>
        <taxon>Nectriaceae</taxon>
        <taxon>Fusarium</taxon>
        <taxon>Fusarium tricinctum species complex</taxon>
    </lineage>
</organism>
<dbReference type="PANTHER" id="PTHR42069">
    <property type="entry name" value="HYPHAL ANASTAMOSIS-8 PROTEIN"/>
    <property type="match status" value="1"/>
</dbReference>
<feature type="transmembrane region" description="Helical" evidence="1">
    <location>
        <begin position="230"/>
        <end position="253"/>
    </location>
</feature>
<sequence>VDNPAHIIQIEEPEPNALTSQTQHQIIMDLSVPSSYESYSNRPDPYCEVDDSYAAKAFHPVSEQQVLLRRRHTGNKRRGTFNTVRLCLRIFILLLDLSILSLLIHGVNTWVTTYDSVDRKEDSWTRTQLSSVKMLPTWLMLASVSFASFVQMVAIATHLSFPQSMRDGWVHTCTVLASSGVVIADLVAATVYLIVDKAVLRNSHWDLWSWSCQDRSRHSYNPWESLCIEISYVFIAGLVVIVLEIISLTLFIISLRGVYVIGKYSRAS</sequence>
<evidence type="ECO:0000313" key="3">
    <source>
        <dbReference type="Proteomes" id="UP000782241"/>
    </source>
</evidence>
<feature type="transmembrane region" description="Helical" evidence="1">
    <location>
        <begin position="138"/>
        <end position="161"/>
    </location>
</feature>
<evidence type="ECO:0000256" key="1">
    <source>
        <dbReference type="SAM" id="Phobius"/>
    </source>
</evidence>
<feature type="non-terminal residue" evidence="2">
    <location>
        <position position="268"/>
    </location>
</feature>
<keyword evidence="1" id="KW-0472">Membrane</keyword>
<reference evidence="2" key="1">
    <citation type="submission" date="2021-04" db="EMBL/GenBank/DDBJ databases">
        <title>Draft genome of Fusarium avenaceum strain F156N33, isolated from an atmospheric sample in Virginia.</title>
        <authorList>
            <person name="Yang S."/>
            <person name="Vinatzer B.A."/>
            <person name="Coleman J."/>
        </authorList>
    </citation>
    <scope>NUCLEOTIDE SEQUENCE</scope>
    <source>
        <strain evidence="2">F156N33</strain>
    </source>
</reference>
<dbReference type="PANTHER" id="PTHR42069:SF1">
    <property type="entry name" value="MARVEL DOMAIN-CONTAINING PROTEIN"/>
    <property type="match status" value="1"/>
</dbReference>
<keyword evidence="3" id="KW-1185">Reference proteome</keyword>
<comment type="caution">
    <text evidence="2">The sequence shown here is derived from an EMBL/GenBank/DDBJ whole genome shotgun (WGS) entry which is preliminary data.</text>
</comment>
<evidence type="ECO:0000313" key="2">
    <source>
        <dbReference type="EMBL" id="KAG5655680.1"/>
    </source>
</evidence>
<dbReference type="AlphaFoldDB" id="A0A9P7KP80"/>
<gene>
    <name evidence="2" type="ORF">KAF25_009179</name>
</gene>
<keyword evidence="1" id="KW-1133">Transmembrane helix</keyword>
<feature type="transmembrane region" description="Helical" evidence="1">
    <location>
        <begin position="173"/>
        <end position="195"/>
    </location>
</feature>
<feature type="transmembrane region" description="Helical" evidence="1">
    <location>
        <begin position="86"/>
        <end position="107"/>
    </location>
</feature>